<protein>
    <recommendedName>
        <fullName evidence="5">serine C-palmitoyltransferase</fullName>
        <ecNumber evidence="5">2.3.1.50</ecNumber>
    </recommendedName>
</protein>
<keyword evidence="6 12" id="KW-0808">Transferase</keyword>
<dbReference type="GO" id="GO:0004758">
    <property type="term" value="F:serine C-palmitoyltransferase activity"/>
    <property type="evidence" value="ECO:0007669"/>
    <property type="project" value="TreeGrafter"/>
</dbReference>
<dbReference type="STRING" id="56408.A0A1E5RIM8"/>
<dbReference type="OrthoDB" id="3168162at2759"/>
<evidence type="ECO:0000256" key="4">
    <source>
        <dbReference type="ARBA" id="ARBA00008392"/>
    </source>
</evidence>
<feature type="domain" description="Aminotransferase class I/classII large" evidence="11">
    <location>
        <begin position="213"/>
        <end position="538"/>
    </location>
</feature>
<reference evidence="13" key="1">
    <citation type="journal article" date="2016" name="Genome Announc.">
        <title>Genome sequences of three species of Hanseniaspora isolated from spontaneous wine fermentations.</title>
        <authorList>
            <person name="Sternes P.R."/>
            <person name="Lee D."/>
            <person name="Kutyna D.R."/>
            <person name="Borneman A.R."/>
        </authorList>
    </citation>
    <scope>NUCLEOTIDE SEQUENCE [LARGE SCALE GENOMIC DNA]</scope>
    <source>
        <strain evidence="13">AWRI3579</strain>
    </source>
</reference>
<evidence type="ECO:0000256" key="7">
    <source>
        <dbReference type="ARBA" id="ARBA00022898"/>
    </source>
</evidence>
<keyword evidence="7" id="KW-0663">Pyridoxal phosphate</keyword>
<evidence type="ECO:0000313" key="13">
    <source>
        <dbReference type="Proteomes" id="UP000095728"/>
    </source>
</evidence>
<dbReference type="Pfam" id="PF00155">
    <property type="entry name" value="Aminotran_1_2"/>
    <property type="match status" value="1"/>
</dbReference>
<dbReference type="Proteomes" id="UP000095728">
    <property type="component" value="Unassembled WGS sequence"/>
</dbReference>
<evidence type="ECO:0000256" key="10">
    <source>
        <dbReference type="ARBA" id="ARBA00023315"/>
    </source>
</evidence>
<evidence type="ECO:0000259" key="11">
    <source>
        <dbReference type="Pfam" id="PF00155"/>
    </source>
</evidence>
<evidence type="ECO:0000256" key="5">
    <source>
        <dbReference type="ARBA" id="ARBA00013220"/>
    </source>
</evidence>
<dbReference type="FunCoup" id="A0A1E5RIM8">
    <property type="interactions" value="907"/>
</dbReference>
<evidence type="ECO:0000256" key="1">
    <source>
        <dbReference type="ARBA" id="ARBA00001933"/>
    </source>
</evidence>
<dbReference type="GO" id="GO:0030170">
    <property type="term" value="F:pyridoxal phosphate binding"/>
    <property type="evidence" value="ECO:0007669"/>
    <property type="project" value="InterPro"/>
</dbReference>
<organism evidence="12 13">
    <name type="scientific">Hanseniaspora osmophila</name>
    <dbReference type="NCBI Taxonomy" id="56408"/>
    <lineage>
        <taxon>Eukaryota</taxon>
        <taxon>Fungi</taxon>
        <taxon>Dikarya</taxon>
        <taxon>Ascomycota</taxon>
        <taxon>Saccharomycotina</taxon>
        <taxon>Saccharomycetes</taxon>
        <taxon>Saccharomycodales</taxon>
        <taxon>Saccharomycodaceae</taxon>
        <taxon>Hanseniaspora</taxon>
    </lineage>
</organism>
<comment type="similarity">
    <text evidence="4">Belongs to the class-II pyridoxal-phosphate-dependent aminotransferase family.</text>
</comment>
<comment type="cofactor">
    <cofactor evidence="1">
        <name>pyridoxal 5'-phosphate</name>
        <dbReference type="ChEBI" id="CHEBI:597326"/>
    </cofactor>
</comment>
<gene>
    <name evidence="12" type="ORF">AWRI3579_g1028</name>
</gene>
<dbReference type="InterPro" id="IPR050087">
    <property type="entry name" value="AON_synthase_class-II"/>
</dbReference>
<evidence type="ECO:0000256" key="6">
    <source>
        <dbReference type="ARBA" id="ARBA00022679"/>
    </source>
</evidence>
<dbReference type="InterPro" id="IPR004839">
    <property type="entry name" value="Aminotransferase_I/II_large"/>
</dbReference>
<keyword evidence="10" id="KW-0012">Acyltransferase</keyword>
<proteinExistence type="inferred from homology"/>
<keyword evidence="13" id="KW-1185">Reference proteome</keyword>
<comment type="pathway">
    <text evidence="2">Lipid metabolism; sphingolipid metabolism.</text>
</comment>
<dbReference type="InterPro" id="IPR015421">
    <property type="entry name" value="PyrdxlP-dep_Trfase_major"/>
</dbReference>
<sequence>MMEDTVVTKTITSVSTSMVSHLCNRVLNITIKNNHVSTNTGYDSTGLNTRLTIKDILIKMAQFPVLRYIINYIKKSHQNDPYRTLVEILLIAVGVLYINMKKNTMSVANTKNSNGGGRNNDGQLQLSAKEQEQLLKEWQPDALVDELDDEYSKWKLNGQVTLLTRKNKAKTNEADTSKMNTSTNTTSLTQRDVEYQGQVVQDVYNAANLNFLDLQNSPKLVSKIKTTLKNYGVGACGPAGFYGNVDVHYNLEYDLAHFFQTENAVLYGQDFCVAASVLSTFNKRGDIIVADNGCCVSIQNALQLSRASIYHYQHNDMQSLEKILAKIDKDEKFEPEIHRKFIVTEGIFQNNGDLCPLPELINLKHKYNFRLFIDETLSLGSLGSHGRGIVEHYGFPNRSNEIVDITVGSMATAFGSSGGIVLGDNVMSFFQRIGSNAYCFSASLPPYCCVAVSESMRILENDPLCVTKLHENTKFLYICLQKKLTQSNCKFVLTSSPESPLLIIKMNQTLRSKLFNSSMQSIYASLNNQKNVLHVTNTQIKEFNNEEMYLQKIVETLLLQYKVLIALTPHSLQHETLPLLPSLTVTTTAAFTAKEIEYIAESIGEVLVKFS</sequence>
<dbReference type="InterPro" id="IPR015422">
    <property type="entry name" value="PyrdxlP-dep_Trfase_small"/>
</dbReference>
<dbReference type="InParanoid" id="A0A1E5RIM8"/>
<keyword evidence="9" id="KW-0443">Lipid metabolism</keyword>
<dbReference type="GO" id="GO:0016020">
    <property type="term" value="C:membrane"/>
    <property type="evidence" value="ECO:0007669"/>
    <property type="project" value="GOC"/>
</dbReference>
<evidence type="ECO:0000256" key="2">
    <source>
        <dbReference type="ARBA" id="ARBA00004760"/>
    </source>
</evidence>
<evidence type="ECO:0000256" key="8">
    <source>
        <dbReference type="ARBA" id="ARBA00022919"/>
    </source>
</evidence>
<comment type="pathway">
    <text evidence="3">Sphingolipid metabolism.</text>
</comment>
<evidence type="ECO:0000256" key="3">
    <source>
        <dbReference type="ARBA" id="ARBA00004991"/>
    </source>
</evidence>
<dbReference type="SUPFAM" id="SSF53383">
    <property type="entry name" value="PLP-dependent transferases"/>
    <property type="match status" value="1"/>
</dbReference>
<accession>A0A1E5RIM8</accession>
<dbReference type="EC" id="2.3.1.50" evidence="5"/>
<dbReference type="PANTHER" id="PTHR13693">
    <property type="entry name" value="CLASS II AMINOTRANSFERASE/8-AMINO-7-OXONONANOATE SYNTHASE"/>
    <property type="match status" value="1"/>
</dbReference>
<comment type="caution">
    <text evidence="12">The sequence shown here is derived from an EMBL/GenBank/DDBJ whole genome shotgun (WGS) entry which is preliminary data.</text>
</comment>
<dbReference type="GO" id="GO:0046512">
    <property type="term" value="P:sphingosine biosynthetic process"/>
    <property type="evidence" value="ECO:0007669"/>
    <property type="project" value="TreeGrafter"/>
</dbReference>
<evidence type="ECO:0000313" key="12">
    <source>
        <dbReference type="EMBL" id="OEJ86433.1"/>
    </source>
</evidence>
<dbReference type="InterPro" id="IPR015424">
    <property type="entry name" value="PyrdxlP-dep_Trfase"/>
</dbReference>
<dbReference type="AlphaFoldDB" id="A0A1E5RIM8"/>
<dbReference type="PANTHER" id="PTHR13693:SF2">
    <property type="entry name" value="SERINE PALMITOYLTRANSFERASE 1"/>
    <property type="match status" value="1"/>
</dbReference>
<keyword evidence="8" id="KW-0746">Sphingolipid metabolism</keyword>
<dbReference type="Gene3D" id="3.90.1150.10">
    <property type="entry name" value="Aspartate Aminotransferase, domain 1"/>
    <property type="match status" value="1"/>
</dbReference>
<name>A0A1E5RIM8_9ASCO</name>
<dbReference type="EMBL" id="LPNM01000006">
    <property type="protein sequence ID" value="OEJ86433.1"/>
    <property type="molecule type" value="Genomic_DNA"/>
</dbReference>
<dbReference type="Gene3D" id="3.40.640.10">
    <property type="entry name" value="Type I PLP-dependent aspartate aminotransferase-like (Major domain)"/>
    <property type="match status" value="1"/>
</dbReference>
<evidence type="ECO:0000256" key="9">
    <source>
        <dbReference type="ARBA" id="ARBA00023098"/>
    </source>
</evidence>
<dbReference type="GO" id="GO:0005783">
    <property type="term" value="C:endoplasmic reticulum"/>
    <property type="evidence" value="ECO:0007669"/>
    <property type="project" value="TreeGrafter"/>
</dbReference>
<dbReference type="GO" id="GO:0046513">
    <property type="term" value="P:ceramide biosynthetic process"/>
    <property type="evidence" value="ECO:0007669"/>
    <property type="project" value="TreeGrafter"/>
</dbReference>